<evidence type="ECO:0000313" key="2">
    <source>
        <dbReference type="Proteomes" id="UP000789706"/>
    </source>
</evidence>
<organism evidence="1 2">
    <name type="scientific">Diversispora eburnea</name>
    <dbReference type="NCBI Taxonomy" id="1213867"/>
    <lineage>
        <taxon>Eukaryota</taxon>
        <taxon>Fungi</taxon>
        <taxon>Fungi incertae sedis</taxon>
        <taxon>Mucoromycota</taxon>
        <taxon>Glomeromycotina</taxon>
        <taxon>Glomeromycetes</taxon>
        <taxon>Diversisporales</taxon>
        <taxon>Diversisporaceae</taxon>
        <taxon>Diversispora</taxon>
    </lineage>
</organism>
<reference evidence="1" key="1">
    <citation type="submission" date="2021-06" db="EMBL/GenBank/DDBJ databases">
        <authorList>
            <person name="Kallberg Y."/>
            <person name="Tangrot J."/>
            <person name="Rosling A."/>
        </authorList>
    </citation>
    <scope>NUCLEOTIDE SEQUENCE</scope>
    <source>
        <strain evidence="1">AZ414A</strain>
    </source>
</reference>
<sequence length="105" mass="11719">THVSEAYRARVFSSVQNNEPCFGRVWINNNDAICDTGNIFCNNCQLMDCSTPNNPYSVQVHMAKNSKLVDAGNNGCFEVTGTGFNWDFKEIDCSQYPSNPTTCHL</sequence>
<protein>
    <submittedName>
        <fullName evidence="1">10180_t:CDS:1</fullName>
    </submittedName>
</protein>
<dbReference type="EMBL" id="CAJVPK010000489">
    <property type="protein sequence ID" value="CAG8516971.1"/>
    <property type="molecule type" value="Genomic_DNA"/>
</dbReference>
<comment type="caution">
    <text evidence="1">The sequence shown here is derived from an EMBL/GenBank/DDBJ whole genome shotgun (WGS) entry which is preliminary data.</text>
</comment>
<feature type="non-terminal residue" evidence="1">
    <location>
        <position position="105"/>
    </location>
</feature>
<dbReference type="Proteomes" id="UP000789706">
    <property type="component" value="Unassembled WGS sequence"/>
</dbReference>
<accession>A0A9N9F8L0</accession>
<proteinExistence type="predicted"/>
<keyword evidence="2" id="KW-1185">Reference proteome</keyword>
<evidence type="ECO:0000313" key="1">
    <source>
        <dbReference type="EMBL" id="CAG8516971.1"/>
    </source>
</evidence>
<gene>
    <name evidence="1" type="ORF">DEBURN_LOCUS5467</name>
</gene>
<dbReference type="AlphaFoldDB" id="A0A9N9F8L0"/>
<name>A0A9N9F8L0_9GLOM</name>